<dbReference type="PANTHER" id="PTHR43298">
    <property type="entry name" value="MULTIDRUG RESISTANCE PROTEIN NORM-RELATED"/>
    <property type="match status" value="1"/>
</dbReference>
<keyword evidence="5" id="KW-0813">Transport</keyword>
<gene>
    <name evidence="14" type="ORF">DWY25_07275</name>
</gene>
<dbReference type="NCBIfam" id="TIGR00797">
    <property type="entry name" value="matE"/>
    <property type="match status" value="1"/>
</dbReference>
<dbReference type="InterPro" id="IPR048279">
    <property type="entry name" value="MdtK-like"/>
</dbReference>
<dbReference type="GO" id="GO:0006811">
    <property type="term" value="P:monoatomic ion transport"/>
    <property type="evidence" value="ECO:0007669"/>
    <property type="project" value="UniProtKB-KW"/>
</dbReference>
<comment type="similarity">
    <text evidence="3">Belongs to the multi antimicrobial extrusion (MATE) (TC 2.A.66.1) family.</text>
</comment>
<evidence type="ECO:0000256" key="11">
    <source>
        <dbReference type="ARBA" id="ARBA00023136"/>
    </source>
</evidence>
<dbReference type="EMBL" id="QRUP01000007">
    <property type="protein sequence ID" value="RGR74963.1"/>
    <property type="molecule type" value="Genomic_DNA"/>
</dbReference>
<keyword evidence="9 13" id="KW-1133">Transmembrane helix</keyword>
<dbReference type="Proteomes" id="UP000284178">
    <property type="component" value="Unassembled WGS sequence"/>
</dbReference>
<keyword evidence="7" id="KW-1003">Cell membrane</keyword>
<feature type="transmembrane region" description="Helical" evidence="13">
    <location>
        <begin position="73"/>
        <end position="94"/>
    </location>
</feature>
<keyword evidence="11 13" id="KW-0472">Membrane</keyword>
<evidence type="ECO:0000256" key="5">
    <source>
        <dbReference type="ARBA" id="ARBA00022448"/>
    </source>
</evidence>
<keyword evidence="15" id="KW-1185">Reference proteome</keyword>
<keyword evidence="8 13" id="KW-0812">Transmembrane</keyword>
<dbReference type="GO" id="GO:0042910">
    <property type="term" value="F:xenobiotic transmembrane transporter activity"/>
    <property type="evidence" value="ECO:0007669"/>
    <property type="project" value="InterPro"/>
</dbReference>
<evidence type="ECO:0000256" key="1">
    <source>
        <dbReference type="ARBA" id="ARBA00003408"/>
    </source>
</evidence>
<comment type="function">
    <text evidence="1">Multidrug efflux pump.</text>
</comment>
<evidence type="ECO:0000256" key="2">
    <source>
        <dbReference type="ARBA" id="ARBA00004651"/>
    </source>
</evidence>
<feature type="transmembrane region" description="Helical" evidence="13">
    <location>
        <begin position="363"/>
        <end position="388"/>
    </location>
</feature>
<evidence type="ECO:0000256" key="10">
    <source>
        <dbReference type="ARBA" id="ARBA00023065"/>
    </source>
</evidence>
<dbReference type="InterPro" id="IPR050222">
    <property type="entry name" value="MATE_MdtK"/>
</dbReference>
<dbReference type="CDD" id="cd13138">
    <property type="entry name" value="MATE_yoeA_like"/>
    <property type="match status" value="1"/>
</dbReference>
<dbReference type="Pfam" id="PF01554">
    <property type="entry name" value="MatE"/>
    <property type="match status" value="2"/>
</dbReference>
<evidence type="ECO:0000256" key="6">
    <source>
        <dbReference type="ARBA" id="ARBA00022449"/>
    </source>
</evidence>
<feature type="transmembrane region" description="Helical" evidence="13">
    <location>
        <begin position="148"/>
        <end position="172"/>
    </location>
</feature>
<dbReference type="AlphaFoldDB" id="A0A412G3B5"/>
<feature type="transmembrane region" description="Helical" evidence="13">
    <location>
        <begin position="333"/>
        <end position="357"/>
    </location>
</feature>
<organism evidence="14 15">
    <name type="scientific">Holdemania filiformis</name>
    <dbReference type="NCBI Taxonomy" id="61171"/>
    <lineage>
        <taxon>Bacteria</taxon>
        <taxon>Bacillati</taxon>
        <taxon>Bacillota</taxon>
        <taxon>Erysipelotrichia</taxon>
        <taxon>Erysipelotrichales</taxon>
        <taxon>Erysipelotrichaceae</taxon>
        <taxon>Holdemania</taxon>
    </lineage>
</organism>
<keyword evidence="6" id="KW-0050">Antiport</keyword>
<feature type="transmembrane region" description="Helical" evidence="13">
    <location>
        <begin position="106"/>
        <end position="128"/>
    </location>
</feature>
<evidence type="ECO:0000256" key="13">
    <source>
        <dbReference type="SAM" id="Phobius"/>
    </source>
</evidence>
<feature type="transmembrane region" description="Helical" evidence="13">
    <location>
        <begin position="409"/>
        <end position="430"/>
    </location>
</feature>
<reference evidence="14 15" key="1">
    <citation type="submission" date="2018-08" db="EMBL/GenBank/DDBJ databases">
        <title>A genome reference for cultivated species of the human gut microbiota.</title>
        <authorList>
            <person name="Zou Y."/>
            <person name="Xue W."/>
            <person name="Luo G."/>
        </authorList>
    </citation>
    <scope>NUCLEOTIDE SEQUENCE [LARGE SCALE GENOMIC DNA]</scope>
    <source>
        <strain evidence="14 15">AF24-29</strain>
    </source>
</reference>
<evidence type="ECO:0000256" key="12">
    <source>
        <dbReference type="ARBA" id="ARBA00031636"/>
    </source>
</evidence>
<evidence type="ECO:0000313" key="15">
    <source>
        <dbReference type="Proteomes" id="UP000284178"/>
    </source>
</evidence>
<keyword evidence="10" id="KW-0406">Ion transport</keyword>
<evidence type="ECO:0000256" key="7">
    <source>
        <dbReference type="ARBA" id="ARBA00022475"/>
    </source>
</evidence>
<comment type="caution">
    <text evidence="14">The sequence shown here is derived from an EMBL/GenBank/DDBJ whole genome shotgun (WGS) entry which is preliminary data.</text>
</comment>
<dbReference type="InterPro" id="IPR002528">
    <property type="entry name" value="MATE_fam"/>
</dbReference>
<dbReference type="PIRSF" id="PIRSF006603">
    <property type="entry name" value="DinF"/>
    <property type="match status" value="1"/>
</dbReference>
<feature type="transmembrane region" description="Helical" evidence="13">
    <location>
        <begin position="436"/>
        <end position="452"/>
    </location>
</feature>
<protein>
    <recommendedName>
        <fullName evidence="4">Probable multidrug resistance protein NorM</fullName>
    </recommendedName>
    <alternativeName>
        <fullName evidence="12">Multidrug-efflux transporter</fullName>
    </alternativeName>
</protein>
<feature type="transmembrane region" description="Helical" evidence="13">
    <location>
        <begin position="179"/>
        <end position="200"/>
    </location>
</feature>
<evidence type="ECO:0000256" key="8">
    <source>
        <dbReference type="ARBA" id="ARBA00022692"/>
    </source>
</evidence>
<name>A0A412G3B5_9FIRM</name>
<accession>A0A412G3B5</accession>
<evidence type="ECO:0000313" key="14">
    <source>
        <dbReference type="EMBL" id="RGR74963.1"/>
    </source>
</evidence>
<proteinExistence type="inferred from homology"/>
<dbReference type="PANTHER" id="PTHR43298:SF2">
    <property type="entry name" value="FMN_FAD EXPORTER YEEO-RELATED"/>
    <property type="match status" value="1"/>
</dbReference>
<feature type="transmembrane region" description="Helical" evidence="13">
    <location>
        <begin position="206"/>
        <end position="227"/>
    </location>
</feature>
<evidence type="ECO:0000256" key="4">
    <source>
        <dbReference type="ARBA" id="ARBA00020268"/>
    </source>
</evidence>
<dbReference type="GO" id="GO:0005886">
    <property type="term" value="C:plasma membrane"/>
    <property type="evidence" value="ECO:0007669"/>
    <property type="project" value="UniProtKB-SubCell"/>
</dbReference>
<evidence type="ECO:0000256" key="3">
    <source>
        <dbReference type="ARBA" id="ARBA00010199"/>
    </source>
</evidence>
<comment type="subcellular location">
    <subcellularLocation>
        <location evidence="2">Cell membrane</location>
        <topology evidence="2">Multi-pass membrane protein</topology>
    </subcellularLocation>
</comment>
<sequence length="482" mass="50998">MNGAILGKLDRGFFMNKDLTVGKPASVLWKYSLPLFGSIIFQQLYNIADSFVAGRWIGTSALAAVGNSYEITLIYIAFAFGCNIGTSVVVARHFGSKNYNRLKTAVTTSLIASAAIGLALTGLGLIGADFLLKLIQTPAEIFGDSLEYLLIYLGGFLFLLIYNIATGIFSALGDSRTPFYFLAVSSVTNVFVDILFVAQLNMGVAGVAWATFLCQGVAAAAALGVVLKRLKSLPESGKAPLFSAACLKELTLIAVPSILQQGFISVGNIMIQSMINGFGMAAVGGYSAAVKLNNMTITSITAIGNGMSNYTAQNAGAGIPERIEAGLSAGIKLAGLIALVFAGLYLAAGPAFVGLFITDGNQAALSAGVMFLRIVSPFYLVIAVKLIADGVLRGVNRMKLFMTATLTDLIIRVVCAGLFSTVLGLGLTGIWLSWPVGWLIAASMSVFFYRVVKRQRFDIPQEAIQPESMAEETAAEWIESQA</sequence>
<evidence type="ECO:0000256" key="9">
    <source>
        <dbReference type="ARBA" id="ARBA00022989"/>
    </source>
</evidence>
<dbReference type="GO" id="GO:0015297">
    <property type="term" value="F:antiporter activity"/>
    <property type="evidence" value="ECO:0007669"/>
    <property type="project" value="UniProtKB-KW"/>
</dbReference>